<reference evidence="1 6" key="2">
    <citation type="submission" date="2017-02" db="EMBL/GenBank/DDBJ databases">
        <title>Whole genome sequencing of Helicobacter bilis strain AAQJH.</title>
        <authorList>
            <person name="Conlan S."/>
            <person name="Thomas P.J."/>
            <person name="Mullikin J."/>
            <person name="Palmore T.N."/>
            <person name="Frank K.M."/>
            <person name="Segre J.A."/>
        </authorList>
    </citation>
    <scope>NUCLEOTIDE SEQUENCE [LARGE SCALE GENOMIC DNA]</scope>
    <source>
        <strain evidence="1 6">AAQJH</strain>
    </source>
</reference>
<evidence type="ECO:0000313" key="5">
    <source>
        <dbReference type="Proteomes" id="UP000029870"/>
    </source>
</evidence>
<dbReference type="EMBL" id="CP019645">
    <property type="protein sequence ID" value="AQQ60578.1"/>
    <property type="molecule type" value="Genomic_DNA"/>
</dbReference>
<organism evidence="3 4">
    <name type="scientific">Helicobacter bilis</name>
    <dbReference type="NCBI Taxonomy" id="37372"/>
    <lineage>
        <taxon>Bacteria</taxon>
        <taxon>Pseudomonadati</taxon>
        <taxon>Campylobacterota</taxon>
        <taxon>Epsilonproteobacteria</taxon>
        <taxon>Campylobacterales</taxon>
        <taxon>Helicobacteraceae</taxon>
        <taxon>Helicobacter</taxon>
    </lineage>
</organism>
<evidence type="ECO:0000313" key="3">
    <source>
        <dbReference type="EMBL" id="TLE11963.1"/>
    </source>
</evidence>
<dbReference type="RefSeq" id="WP_004086899.1">
    <property type="nucleotide sequence ID" value="NZ_CABKOK010000009.1"/>
</dbReference>
<dbReference type="Pfam" id="PF04368">
    <property type="entry name" value="DUF507"/>
    <property type="match status" value="1"/>
</dbReference>
<gene>
    <name evidence="2" type="ORF">LS77_000545</name>
    <name evidence="3" type="ORF">LS79_000770</name>
    <name evidence="1" type="ORF">XJ32_11370</name>
</gene>
<proteinExistence type="predicted"/>
<evidence type="ECO:0000313" key="1">
    <source>
        <dbReference type="EMBL" id="AQQ60578.1"/>
    </source>
</evidence>
<name>A0A099V4Y3_9HELI</name>
<evidence type="ECO:0000313" key="4">
    <source>
        <dbReference type="Proteomes" id="UP000029857"/>
    </source>
</evidence>
<evidence type="ECO:0000313" key="6">
    <source>
        <dbReference type="Proteomes" id="UP000188298"/>
    </source>
</evidence>
<dbReference type="InterPro" id="IPR007463">
    <property type="entry name" value="DUF507"/>
</dbReference>
<dbReference type="GeneID" id="60656642"/>
<dbReference type="EMBL" id="JRPJ02000002">
    <property type="protein sequence ID" value="TLE11963.1"/>
    <property type="molecule type" value="Genomic_DNA"/>
</dbReference>
<dbReference type="Proteomes" id="UP000029857">
    <property type="component" value="Unassembled WGS sequence"/>
</dbReference>
<dbReference type="Proteomes" id="UP000188298">
    <property type="component" value="Chromosome"/>
</dbReference>
<sequence>MKLKPQHAQFLAERIILELSRSNLVQINAALPNLNRLTTTLIKEDMQQEYAIESKARELLEAHQDTIEEDEVNEKQLFAMIKKQLAKEKGFLLSYKERYSQLAHDILDALFEESYIDFNVPENVVKNFVIESIDSYFDFHEHAYDNAVEKIKNYKRKLIPGSEEYELIFAKLYEEELNKRA</sequence>
<evidence type="ECO:0000313" key="2">
    <source>
        <dbReference type="EMBL" id="TLE06568.1"/>
    </source>
</evidence>
<reference evidence="4 5" key="1">
    <citation type="journal article" date="2014" name="Genome Announc.">
        <title>Draft genome sequences of eight enterohepatic helicobacter species isolated from both laboratory and wild rodents.</title>
        <authorList>
            <person name="Sheh A."/>
            <person name="Shen Z."/>
            <person name="Fox J.G."/>
        </authorList>
    </citation>
    <scope>NUCLEOTIDE SEQUENCE [LARGE SCALE GENOMIC DNA]</scope>
    <source>
        <strain evidence="3 4">ATCC 49320</strain>
        <strain evidence="2 5">Missouri</strain>
    </source>
</reference>
<accession>A0A099V4Y3</accession>
<dbReference type="KEGG" id="hbl:XJ32_11370"/>
<dbReference type="Proteomes" id="UP000029870">
    <property type="component" value="Unassembled WGS sequence"/>
</dbReference>
<reference evidence="3" key="3">
    <citation type="submission" date="2018-04" db="EMBL/GenBank/DDBJ databases">
        <authorList>
            <person name="Sheh A."/>
            <person name="Shen Z."/>
            <person name="Mannion A.J."/>
            <person name="Fox J.G."/>
        </authorList>
    </citation>
    <scope>NUCLEOTIDE SEQUENCE</scope>
    <source>
        <strain evidence="3">ATCC 49320</strain>
        <strain evidence="2">Missouri</strain>
    </source>
</reference>
<dbReference type="EMBL" id="JRPH02000001">
    <property type="protein sequence ID" value="TLE06568.1"/>
    <property type="molecule type" value="Genomic_DNA"/>
</dbReference>
<dbReference type="AlphaFoldDB" id="A0A099V4Y3"/>
<dbReference type="STRING" id="37372.XJ32_11370"/>
<protein>
    <submittedName>
        <fullName evidence="3">DUF507 family protein</fullName>
    </submittedName>
</protein>